<keyword evidence="2" id="KW-1185">Reference proteome</keyword>
<proteinExistence type="predicted"/>
<sequence>MLRATGSFGIESGASPALADPEERGILGHLTAKWDCDTEKLRITVLRFMVFSLSLHLVQHSSFSDCTYTS</sequence>
<reference evidence="1 2" key="1">
    <citation type="submission" date="2016-02" db="EMBL/GenBank/DDBJ databases">
        <title>Band-tailed pigeon sequencing and assembly.</title>
        <authorList>
            <person name="Soares A.E."/>
            <person name="Novak B.J."/>
            <person name="Rice E.S."/>
            <person name="O'Connell B."/>
            <person name="Chang D."/>
            <person name="Weber S."/>
            <person name="Shapiro B."/>
        </authorList>
    </citation>
    <scope>NUCLEOTIDE SEQUENCE [LARGE SCALE GENOMIC DNA]</scope>
    <source>
        <strain evidence="1">BTP2013</strain>
        <tissue evidence="1">Blood</tissue>
    </source>
</reference>
<name>A0A1V4KJH6_PATFA</name>
<evidence type="ECO:0000313" key="1">
    <source>
        <dbReference type="EMBL" id="OPJ84565.1"/>
    </source>
</evidence>
<comment type="caution">
    <text evidence="1">The sequence shown here is derived from an EMBL/GenBank/DDBJ whole genome shotgun (WGS) entry which is preliminary data.</text>
</comment>
<protein>
    <submittedName>
        <fullName evidence="1">Uncharacterized protein</fullName>
    </submittedName>
</protein>
<evidence type="ECO:0000313" key="2">
    <source>
        <dbReference type="Proteomes" id="UP000190648"/>
    </source>
</evidence>
<accession>A0A1V4KJH6</accession>
<dbReference type="AlphaFoldDB" id="A0A1V4KJH6"/>
<organism evidence="1 2">
    <name type="scientific">Patagioenas fasciata monilis</name>
    <dbReference type="NCBI Taxonomy" id="372326"/>
    <lineage>
        <taxon>Eukaryota</taxon>
        <taxon>Metazoa</taxon>
        <taxon>Chordata</taxon>
        <taxon>Craniata</taxon>
        <taxon>Vertebrata</taxon>
        <taxon>Euteleostomi</taxon>
        <taxon>Archelosauria</taxon>
        <taxon>Archosauria</taxon>
        <taxon>Dinosauria</taxon>
        <taxon>Saurischia</taxon>
        <taxon>Theropoda</taxon>
        <taxon>Coelurosauria</taxon>
        <taxon>Aves</taxon>
        <taxon>Neognathae</taxon>
        <taxon>Neoaves</taxon>
        <taxon>Columbimorphae</taxon>
        <taxon>Columbiformes</taxon>
        <taxon>Columbidae</taxon>
        <taxon>Patagioenas</taxon>
    </lineage>
</organism>
<dbReference type="Proteomes" id="UP000190648">
    <property type="component" value="Unassembled WGS sequence"/>
</dbReference>
<dbReference type="EMBL" id="LSYS01003057">
    <property type="protein sequence ID" value="OPJ84565.1"/>
    <property type="molecule type" value="Genomic_DNA"/>
</dbReference>
<gene>
    <name evidence="1" type="ORF">AV530_015937</name>
</gene>